<feature type="domain" description="EXPERA" evidence="8">
    <location>
        <begin position="6"/>
        <end position="165"/>
    </location>
</feature>
<dbReference type="GeneID" id="28723502"/>
<feature type="transmembrane region" description="Helical" evidence="7">
    <location>
        <begin position="9"/>
        <end position="30"/>
    </location>
</feature>
<evidence type="ECO:0000256" key="1">
    <source>
        <dbReference type="ARBA" id="ARBA00004477"/>
    </source>
</evidence>
<protein>
    <recommendedName>
        <fullName evidence="7">Efficient mitochondria targeting-associated protein 19</fullName>
    </recommendedName>
</protein>
<dbReference type="InterPro" id="IPR016964">
    <property type="entry name" value="Sigma2_recept"/>
</dbReference>
<keyword evidence="4 7" id="KW-0256">Endoplasmic reticulum</keyword>
<dbReference type="STRING" id="45286.A0A109UYX6"/>
<evidence type="ECO:0000256" key="5">
    <source>
        <dbReference type="ARBA" id="ARBA00022989"/>
    </source>
</evidence>
<feature type="transmembrane region" description="Helical" evidence="7">
    <location>
        <begin position="147"/>
        <end position="166"/>
    </location>
</feature>
<keyword evidence="5 7" id="KW-1133">Transmembrane helix</keyword>
<accession>A0A109UYX6</accession>
<keyword evidence="10" id="KW-1185">Reference proteome</keyword>
<reference evidence="9 10" key="1">
    <citation type="submission" date="2016-01" db="EMBL/GenBank/DDBJ databases">
        <title>Genome sequence of the yeast Holleya sinecauda.</title>
        <authorList>
            <person name="Dietrich F.S."/>
        </authorList>
    </citation>
    <scope>NUCLEOTIDE SEQUENCE [LARGE SCALE GENOMIC DNA]</scope>
    <source>
        <strain evidence="9 10">ATCC 58844</strain>
    </source>
</reference>
<dbReference type="OrthoDB" id="433124at2759"/>
<dbReference type="PIRSF" id="PIRSF031032">
    <property type="entry name" value="TMP_97_prd"/>
    <property type="match status" value="1"/>
</dbReference>
<evidence type="ECO:0000256" key="4">
    <source>
        <dbReference type="ARBA" id="ARBA00022824"/>
    </source>
</evidence>
<comment type="similarity">
    <text evidence="2">Belongs to the TMEM97/sigma-2 receptor family.</text>
</comment>
<comment type="subcellular location">
    <subcellularLocation>
        <location evidence="1">Endoplasmic reticulum membrane</location>
        <topology evidence="1">Multi-pass membrane protein</topology>
    </subcellularLocation>
</comment>
<dbReference type="RefSeq" id="XP_017987259.1">
    <property type="nucleotide sequence ID" value="XM_018132163.1"/>
</dbReference>
<dbReference type="GO" id="GO:0005789">
    <property type="term" value="C:endoplasmic reticulum membrane"/>
    <property type="evidence" value="ECO:0007669"/>
    <property type="project" value="UniProtKB-SubCell"/>
</dbReference>
<dbReference type="InterPro" id="IPR051987">
    <property type="entry name" value="Sigma-2_receptor-like"/>
</dbReference>
<proteinExistence type="inferred from homology"/>
<feature type="transmembrane region" description="Helical" evidence="7">
    <location>
        <begin position="58"/>
        <end position="79"/>
    </location>
</feature>
<name>A0A109UYX6_9SACH</name>
<dbReference type="Proteomes" id="UP000243052">
    <property type="component" value="Chromosome iv"/>
</dbReference>
<dbReference type="PROSITE" id="PS51751">
    <property type="entry name" value="EXPERA"/>
    <property type="match status" value="1"/>
</dbReference>
<evidence type="ECO:0000256" key="2">
    <source>
        <dbReference type="ARBA" id="ARBA00009096"/>
    </source>
</evidence>
<dbReference type="Pfam" id="PF05241">
    <property type="entry name" value="EBP"/>
    <property type="match status" value="1"/>
</dbReference>
<evidence type="ECO:0000313" key="10">
    <source>
        <dbReference type="Proteomes" id="UP000243052"/>
    </source>
</evidence>
<sequence>MLSVNEQTFYYVFFILQIPIIVFIDSASVLPEKYHLAPNVLNWYINYNNDFLLYENPIWFQWFVVVDLIFQLPFFIYITRSFNKLWMIRHKKGEKPKPAAQDLWRKMSIALRLYGLNASFTTFICIWNILARAYYPLTGLPMSSSDKLWLLGLYVPYFIIPFRLLFV</sequence>
<gene>
    <name evidence="9" type="ORF">AW171_hschr42148</name>
</gene>
<evidence type="ECO:0000313" key="9">
    <source>
        <dbReference type="EMBL" id="AMD20263.1"/>
    </source>
</evidence>
<evidence type="ECO:0000256" key="7">
    <source>
        <dbReference type="PIRNR" id="PIRNR031032"/>
    </source>
</evidence>
<dbReference type="InterPro" id="IPR033118">
    <property type="entry name" value="EXPERA"/>
</dbReference>
<dbReference type="AlphaFoldDB" id="A0A109UYX6"/>
<organism evidence="9 10">
    <name type="scientific">Eremothecium sinecaudum</name>
    <dbReference type="NCBI Taxonomy" id="45286"/>
    <lineage>
        <taxon>Eukaryota</taxon>
        <taxon>Fungi</taxon>
        <taxon>Dikarya</taxon>
        <taxon>Ascomycota</taxon>
        <taxon>Saccharomycotina</taxon>
        <taxon>Saccharomycetes</taxon>
        <taxon>Saccharomycetales</taxon>
        <taxon>Saccharomycetaceae</taxon>
        <taxon>Eremothecium</taxon>
    </lineage>
</organism>
<keyword evidence="3 7" id="KW-0812">Transmembrane</keyword>
<evidence type="ECO:0000256" key="6">
    <source>
        <dbReference type="ARBA" id="ARBA00023136"/>
    </source>
</evidence>
<evidence type="ECO:0000256" key="3">
    <source>
        <dbReference type="ARBA" id="ARBA00022692"/>
    </source>
</evidence>
<dbReference type="EMBL" id="CP014244">
    <property type="protein sequence ID" value="AMD20263.1"/>
    <property type="molecule type" value="Genomic_DNA"/>
</dbReference>
<evidence type="ECO:0000259" key="8">
    <source>
        <dbReference type="PROSITE" id="PS51751"/>
    </source>
</evidence>
<keyword evidence="6 7" id="KW-0472">Membrane</keyword>
<dbReference type="PANTHER" id="PTHR31204">
    <property type="entry name" value="SIGMA INTRACELLULAR RECEPTOR 2"/>
    <property type="match status" value="1"/>
</dbReference>
<feature type="transmembrane region" description="Helical" evidence="7">
    <location>
        <begin position="113"/>
        <end position="135"/>
    </location>
</feature>
<dbReference type="PANTHER" id="PTHR31204:SF1">
    <property type="entry name" value="SIGMA INTRACELLULAR RECEPTOR 2"/>
    <property type="match status" value="1"/>
</dbReference>